<evidence type="ECO:0000313" key="1">
    <source>
        <dbReference type="EMBL" id="KAK0952777.1"/>
    </source>
</evidence>
<proteinExistence type="predicted"/>
<accession>A0AAN6K3L9</accession>
<name>A0AAN6K3L9_9PEZI</name>
<dbReference type="AlphaFoldDB" id="A0AAN6K3L9"/>
<sequence length="209" mass="23448">MSNQSALRYVPPLRFDLVPSRHSQSLLAGLPTESRLINDLYTPSAPIPALHTPSPRPLDRTAALNLWQPLERVSTLACRILDPQPLLQTLYLHPEQAPILALAQGVLEVWQPPWLLLEATRRRKDDVGYFRARRFGFPRQKEVDGGSLRVCPQFLADDAEIWTGIGLEDDLLSGSFETLRVWVFHFIEFPGIGAHEGLLRRATAQAGSV</sequence>
<reference evidence="1" key="1">
    <citation type="submission" date="2023-06" db="EMBL/GenBank/DDBJ databases">
        <title>Black Yeasts Isolated from many extreme environments.</title>
        <authorList>
            <person name="Coleine C."/>
            <person name="Stajich J.E."/>
            <person name="Selbmann L."/>
        </authorList>
    </citation>
    <scope>NUCLEOTIDE SEQUENCE</scope>
    <source>
        <strain evidence="1">CCFEE 5200</strain>
    </source>
</reference>
<organism evidence="1 2">
    <name type="scientific">Friedmanniomyces endolithicus</name>
    <dbReference type="NCBI Taxonomy" id="329885"/>
    <lineage>
        <taxon>Eukaryota</taxon>
        <taxon>Fungi</taxon>
        <taxon>Dikarya</taxon>
        <taxon>Ascomycota</taxon>
        <taxon>Pezizomycotina</taxon>
        <taxon>Dothideomycetes</taxon>
        <taxon>Dothideomycetidae</taxon>
        <taxon>Mycosphaerellales</taxon>
        <taxon>Teratosphaeriaceae</taxon>
        <taxon>Friedmanniomyces</taxon>
    </lineage>
</organism>
<comment type="caution">
    <text evidence="1">The sequence shown here is derived from an EMBL/GenBank/DDBJ whole genome shotgun (WGS) entry which is preliminary data.</text>
</comment>
<gene>
    <name evidence="1" type="ORF">LTR91_024213</name>
</gene>
<dbReference type="Proteomes" id="UP001175353">
    <property type="component" value="Unassembled WGS sequence"/>
</dbReference>
<protein>
    <submittedName>
        <fullName evidence="1">Uncharacterized protein</fullName>
    </submittedName>
</protein>
<evidence type="ECO:0000313" key="2">
    <source>
        <dbReference type="Proteomes" id="UP001175353"/>
    </source>
</evidence>
<keyword evidence="2" id="KW-1185">Reference proteome</keyword>
<dbReference type="EMBL" id="JAUJLE010000590">
    <property type="protein sequence ID" value="KAK0952777.1"/>
    <property type="molecule type" value="Genomic_DNA"/>
</dbReference>